<organism evidence="4 5">
    <name type="scientific">Isosphaera pallida (strain ATCC 43644 / DSM 9630 / IS1B)</name>
    <dbReference type="NCBI Taxonomy" id="575540"/>
    <lineage>
        <taxon>Bacteria</taxon>
        <taxon>Pseudomonadati</taxon>
        <taxon>Planctomycetota</taxon>
        <taxon>Planctomycetia</taxon>
        <taxon>Isosphaerales</taxon>
        <taxon>Isosphaeraceae</taxon>
        <taxon>Isosphaera</taxon>
    </lineage>
</organism>
<evidence type="ECO:0000313" key="4">
    <source>
        <dbReference type="EMBL" id="ADV64200.1"/>
    </source>
</evidence>
<proteinExistence type="inferred from homology"/>
<sequence length="325" mass="33276">MIEPNLARDVILAAVVTLLGAAGTFLVLPHRHGVGKSKRSGVIGGVLLLLALAVLALFLRPPSPLISAVFHTVFSLSAVAAAAAMIASRDPVHSALWFAVTVLSTAGLFLLAGAQFLAAGTVIVYAGAIIVMFLFVIMLAQQQGRATYDRMSRNPKAAVFGVSLLLWTLLYAILAARSAPPLGPSPEATAPLEARSAAVARGAAGSSDPADRIAQAALAPTARLAPTISVEQMLATLPAQANPPPHVAALGGTLYSDHVVSVLVAAALLFVSMVGAVAIIALPQRGRSGSPEGRDDTPDPPDDAARPWMAVGPLPTPAPLNPPRP</sequence>
<dbReference type="PANTHER" id="PTHR33269">
    <property type="entry name" value="NADH-UBIQUINONE OXIDOREDUCTASE CHAIN 6"/>
    <property type="match status" value="1"/>
</dbReference>
<dbReference type="GO" id="GO:0008137">
    <property type="term" value="F:NADH dehydrogenase (ubiquinone) activity"/>
    <property type="evidence" value="ECO:0007669"/>
    <property type="project" value="UniProtKB-UniRule"/>
</dbReference>
<dbReference type="KEGG" id="ipa:Isop_3643"/>
<evidence type="ECO:0000313" key="5">
    <source>
        <dbReference type="Proteomes" id="UP000008631"/>
    </source>
</evidence>
<keyword evidence="2" id="KW-0812">Transmembrane</keyword>
<feature type="transmembrane region" description="Helical" evidence="2">
    <location>
        <begin position="40"/>
        <end position="59"/>
    </location>
</feature>
<dbReference type="STRING" id="575540.Isop_3643"/>
<feature type="transmembrane region" description="Helical" evidence="2">
    <location>
        <begin position="65"/>
        <end position="87"/>
    </location>
</feature>
<comment type="function">
    <text evidence="2">NDH-1 shuttles electrons from NADH, via FMN and iron-sulfur (Fe-S) centers, to quinones in the respiratory chain. Couples the redox reaction to proton translocation (for every two electrons transferred, four hydrogen ions are translocated across the cytoplasmic membrane), and thus conserves the redox energy in a proton gradient.</text>
</comment>
<accession>E8QZ71</accession>
<dbReference type="RefSeq" id="WP_013566488.1">
    <property type="nucleotide sequence ID" value="NC_014962.1"/>
</dbReference>
<dbReference type="Gene3D" id="1.20.120.1200">
    <property type="entry name" value="NADH-ubiquinone/plastoquinone oxidoreductase chain 6, subunit NuoJ"/>
    <property type="match status" value="1"/>
</dbReference>
<dbReference type="GO" id="GO:0048038">
    <property type="term" value="F:quinone binding"/>
    <property type="evidence" value="ECO:0007669"/>
    <property type="project" value="UniProtKB-UniRule"/>
</dbReference>
<dbReference type="eggNOG" id="COG0839">
    <property type="taxonomic scope" value="Bacteria"/>
</dbReference>
<feature type="transmembrane region" description="Helical" evidence="2">
    <location>
        <begin position="259"/>
        <end position="282"/>
    </location>
</feature>
<feature type="compositionally biased region" description="Pro residues" evidence="3">
    <location>
        <begin position="314"/>
        <end position="325"/>
    </location>
</feature>
<feature type="transmembrane region" description="Helical" evidence="2">
    <location>
        <begin position="94"/>
        <end position="112"/>
    </location>
</feature>
<dbReference type="EC" id="7.1.1.-" evidence="2"/>
<feature type="transmembrane region" description="Helical" evidence="2">
    <location>
        <begin position="6"/>
        <end position="28"/>
    </location>
</feature>
<dbReference type="PANTHER" id="PTHR33269:SF17">
    <property type="entry name" value="NADH-UBIQUINONE OXIDOREDUCTASE CHAIN 6"/>
    <property type="match status" value="1"/>
</dbReference>
<dbReference type="AlphaFoldDB" id="E8QZ71"/>
<keyword evidence="2" id="KW-1133">Transmembrane helix</keyword>
<feature type="transmembrane region" description="Helical" evidence="2">
    <location>
        <begin position="118"/>
        <end position="137"/>
    </location>
</feature>
<comment type="similarity">
    <text evidence="1 2">Belongs to the complex I subunit 6 family.</text>
</comment>
<dbReference type="EMBL" id="CP002353">
    <property type="protein sequence ID" value="ADV64200.1"/>
    <property type="molecule type" value="Genomic_DNA"/>
</dbReference>
<gene>
    <name evidence="4" type="ordered locus">Isop_3643</name>
</gene>
<name>E8QZ71_ISOPI</name>
<dbReference type="OrthoDB" id="289972at2"/>
<dbReference type="GO" id="GO:0005886">
    <property type="term" value="C:plasma membrane"/>
    <property type="evidence" value="ECO:0007669"/>
    <property type="project" value="UniProtKB-SubCell"/>
</dbReference>
<dbReference type="InParanoid" id="E8QZ71"/>
<evidence type="ECO:0000256" key="3">
    <source>
        <dbReference type="SAM" id="MobiDB-lite"/>
    </source>
</evidence>
<keyword evidence="2" id="KW-0520">NAD</keyword>
<comment type="subcellular location">
    <subcellularLocation>
        <location evidence="2">Cell membrane</location>
        <topology evidence="2">Multi-pass membrane protein</topology>
    </subcellularLocation>
</comment>
<evidence type="ECO:0000256" key="1">
    <source>
        <dbReference type="ARBA" id="ARBA00005698"/>
    </source>
</evidence>
<dbReference type="Pfam" id="PF00499">
    <property type="entry name" value="Oxidored_q3"/>
    <property type="match status" value="1"/>
</dbReference>
<protein>
    <recommendedName>
        <fullName evidence="2">NADH-quinone oxidoreductase subunit J</fullName>
        <ecNumber evidence="2">7.1.1.-</ecNumber>
    </recommendedName>
</protein>
<comment type="caution">
    <text evidence="2">Lacks conserved residue(s) required for the propagation of feature annotation.</text>
</comment>
<keyword evidence="2" id="KW-1003">Cell membrane</keyword>
<comment type="catalytic activity">
    <reaction evidence="2">
        <text>a quinone + NADH + 5 H(+)(in) = a quinol + NAD(+) + 4 H(+)(out)</text>
        <dbReference type="Rhea" id="RHEA:57888"/>
        <dbReference type="ChEBI" id="CHEBI:15378"/>
        <dbReference type="ChEBI" id="CHEBI:24646"/>
        <dbReference type="ChEBI" id="CHEBI:57540"/>
        <dbReference type="ChEBI" id="CHEBI:57945"/>
        <dbReference type="ChEBI" id="CHEBI:132124"/>
    </reaction>
</comment>
<dbReference type="InterPro" id="IPR001457">
    <property type="entry name" value="NADH_UbQ/plastoQ_OxRdtase_su6"/>
</dbReference>
<reference key="1">
    <citation type="submission" date="2010-11" db="EMBL/GenBank/DDBJ databases">
        <title>The complete sequence of chromosome of Isophaera pallida ATCC 43644.</title>
        <authorList>
            <consortium name="US DOE Joint Genome Institute (JGI-PGF)"/>
            <person name="Lucas S."/>
            <person name="Copeland A."/>
            <person name="Lapidus A."/>
            <person name="Bruce D."/>
            <person name="Goodwin L."/>
            <person name="Pitluck S."/>
            <person name="Kyrpides N."/>
            <person name="Mavromatis K."/>
            <person name="Pagani I."/>
            <person name="Ivanova N."/>
            <person name="Saunders E."/>
            <person name="Brettin T."/>
            <person name="Detter J.C."/>
            <person name="Han C."/>
            <person name="Tapia R."/>
            <person name="Land M."/>
            <person name="Hauser L."/>
            <person name="Markowitz V."/>
            <person name="Cheng J.-F."/>
            <person name="Hugenholtz P."/>
            <person name="Woyke T."/>
            <person name="Wu D."/>
            <person name="Eisen J.A."/>
        </authorList>
    </citation>
    <scope>NUCLEOTIDE SEQUENCE</scope>
    <source>
        <strain>ATCC 43644</strain>
    </source>
</reference>
<feature type="region of interest" description="Disordered" evidence="3">
    <location>
        <begin position="285"/>
        <end position="325"/>
    </location>
</feature>
<dbReference type="InterPro" id="IPR042106">
    <property type="entry name" value="Nuo/plastoQ_OxRdtase_6_NuoJ"/>
</dbReference>
<feature type="transmembrane region" description="Helical" evidence="2">
    <location>
        <begin position="157"/>
        <end position="176"/>
    </location>
</feature>
<dbReference type="HOGENOM" id="CLU_986593_0_0_0"/>
<keyword evidence="2" id="KW-0874">Quinone</keyword>
<evidence type="ECO:0000256" key="2">
    <source>
        <dbReference type="RuleBase" id="RU004429"/>
    </source>
</evidence>
<reference evidence="4 5" key="2">
    <citation type="journal article" date="2011" name="Stand. Genomic Sci.">
        <title>Complete genome sequence of Isosphaera pallida type strain (IS1B).</title>
        <authorList>
            <consortium name="US DOE Joint Genome Institute (JGI-PGF)"/>
            <person name="Goker M."/>
            <person name="Cleland D."/>
            <person name="Saunders E."/>
            <person name="Lapidus A."/>
            <person name="Nolan M."/>
            <person name="Lucas S."/>
            <person name="Hammon N."/>
            <person name="Deshpande S."/>
            <person name="Cheng J.F."/>
            <person name="Tapia R."/>
            <person name="Han C."/>
            <person name="Goodwin L."/>
            <person name="Pitluck S."/>
            <person name="Liolios K."/>
            <person name="Pagani I."/>
            <person name="Ivanova N."/>
            <person name="Mavromatis K."/>
            <person name="Pati A."/>
            <person name="Chen A."/>
            <person name="Palaniappan K."/>
            <person name="Land M."/>
            <person name="Hauser L."/>
            <person name="Chang Y.J."/>
            <person name="Jeffries C.D."/>
            <person name="Detter J.C."/>
            <person name="Beck B."/>
            <person name="Woyke T."/>
            <person name="Bristow J."/>
            <person name="Eisen J.A."/>
            <person name="Markowitz V."/>
            <person name="Hugenholtz P."/>
            <person name="Kyrpides N.C."/>
            <person name="Klenk H.P."/>
        </authorList>
    </citation>
    <scope>NUCLEOTIDE SEQUENCE [LARGE SCALE GENOMIC DNA]</scope>
    <source>
        <strain evidence="5">ATCC 43644 / DSM 9630 / IS1B</strain>
    </source>
</reference>
<dbReference type="Proteomes" id="UP000008631">
    <property type="component" value="Chromosome"/>
</dbReference>
<keyword evidence="5" id="KW-1185">Reference proteome</keyword>
<keyword evidence="2" id="KW-0472">Membrane</keyword>